<evidence type="ECO:0000256" key="5">
    <source>
        <dbReference type="ARBA" id="ARBA00023136"/>
    </source>
</evidence>
<dbReference type="PANTHER" id="PTHR12277:SF81">
    <property type="entry name" value="PROTEIN ABHD13"/>
    <property type="match status" value="1"/>
</dbReference>
<keyword evidence="4" id="KW-0378">Hydrolase</keyword>
<feature type="region of interest" description="Disordered" evidence="11">
    <location>
        <begin position="1"/>
        <end position="27"/>
    </location>
</feature>
<evidence type="ECO:0000256" key="9">
    <source>
        <dbReference type="ARBA" id="ARBA00046278"/>
    </source>
</evidence>
<feature type="region of interest" description="Disordered" evidence="11">
    <location>
        <begin position="660"/>
        <end position="688"/>
    </location>
</feature>
<evidence type="ECO:0000256" key="3">
    <source>
        <dbReference type="ARBA" id="ARBA00022475"/>
    </source>
</evidence>
<evidence type="ECO:0000313" key="14">
    <source>
        <dbReference type="Proteomes" id="UP000076408"/>
    </source>
</evidence>
<comment type="subcellular location">
    <subcellularLocation>
        <location evidence="1">Cell membrane</location>
    </subcellularLocation>
    <subcellularLocation>
        <location evidence="9">Endomembrane system</location>
        <topology evidence="9">Lipid-anchor</topology>
        <orientation evidence="9">Cytoplasmic side</orientation>
    </subcellularLocation>
</comment>
<evidence type="ECO:0000256" key="10">
    <source>
        <dbReference type="ARBA" id="ARBA00047337"/>
    </source>
</evidence>
<dbReference type="EnsemblMetazoa" id="ASTEI09489-RA">
    <property type="protein sequence ID" value="ASTEI09489-PA"/>
    <property type="gene ID" value="ASTEI09489"/>
</dbReference>
<feature type="region of interest" description="Disordered" evidence="11">
    <location>
        <begin position="725"/>
        <end position="769"/>
    </location>
</feature>
<evidence type="ECO:0000256" key="11">
    <source>
        <dbReference type="SAM" id="MobiDB-lite"/>
    </source>
</evidence>
<organism evidence="13 14">
    <name type="scientific">Anopheles stephensi</name>
    <name type="common">Indo-Pakistan malaria mosquito</name>
    <dbReference type="NCBI Taxonomy" id="30069"/>
    <lineage>
        <taxon>Eukaryota</taxon>
        <taxon>Metazoa</taxon>
        <taxon>Ecdysozoa</taxon>
        <taxon>Arthropoda</taxon>
        <taxon>Hexapoda</taxon>
        <taxon>Insecta</taxon>
        <taxon>Pterygota</taxon>
        <taxon>Neoptera</taxon>
        <taxon>Endopterygota</taxon>
        <taxon>Diptera</taxon>
        <taxon>Nematocera</taxon>
        <taxon>Culicoidea</taxon>
        <taxon>Culicidae</taxon>
        <taxon>Anophelinae</taxon>
        <taxon>Anopheles</taxon>
    </lineage>
</organism>
<evidence type="ECO:0000256" key="4">
    <source>
        <dbReference type="ARBA" id="ARBA00022801"/>
    </source>
</evidence>
<dbReference type="GO" id="GO:0008474">
    <property type="term" value="F:palmitoyl-(protein) hydrolase activity"/>
    <property type="evidence" value="ECO:0007669"/>
    <property type="project" value="UniProtKB-EC"/>
</dbReference>
<dbReference type="VEuPathDB" id="VectorBase:ASTE006654"/>
<feature type="domain" description="Serine aminopeptidase S33" evidence="12">
    <location>
        <begin position="127"/>
        <end position="234"/>
    </location>
</feature>
<evidence type="ECO:0000259" key="12">
    <source>
        <dbReference type="Pfam" id="PF12146"/>
    </source>
</evidence>
<keyword evidence="5" id="KW-0472">Membrane</keyword>
<feature type="region of interest" description="Disordered" evidence="11">
    <location>
        <begin position="324"/>
        <end position="351"/>
    </location>
</feature>
<reference evidence="14" key="1">
    <citation type="journal article" date="2014" name="Genome Biol.">
        <title>Genome analysis of a major urban malaria vector mosquito, Anopheles stephensi.</title>
        <authorList>
            <person name="Jiang X."/>
            <person name="Peery A."/>
            <person name="Hall A.B."/>
            <person name="Sharma A."/>
            <person name="Chen X.G."/>
            <person name="Waterhouse R.M."/>
            <person name="Komissarov A."/>
            <person name="Riehle M.M."/>
            <person name="Shouche Y."/>
            <person name="Sharakhova M.V."/>
            <person name="Lawson D."/>
            <person name="Pakpour N."/>
            <person name="Arensburger P."/>
            <person name="Davidson V.L."/>
            <person name="Eiglmeier K."/>
            <person name="Emrich S."/>
            <person name="George P."/>
            <person name="Kennedy R.C."/>
            <person name="Mane S.P."/>
            <person name="Maslen G."/>
            <person name="Oringanje C."/>
            <person name="Qi Y."/>
            <person name="Settlage R."/>
            <person name="Tojo M."/>
            <person name="Tubio J.M."/>
            <person name="Unger M.F."/>
            <person name="Wang B."/>
            <person name="Vernick K.D."/>
            <person name="Ribeiro J.M."/>
            <person name="James A.A."/>
            <person name="Michel K."/>
            <person name="Riehle M.A."/>
            <person name="Luckhart S."/>
            <person name="Sharakhov I.V."/>
            <person name="Tu Z."/>
        </authorList>
    </citation>
    <scope>NUCLEOTIDE SEQUENCE [LARGE SCALE GENOMIC DNA]</scope>
    <source>
        <strain evidence="14">Indian</strain>
    </source>
</reference>
<dbReference type="InterPro" id="IPR022742">
    <property type="entry name" value="Hydrolase_4"/>
</dbReference>
<dbReference type="GO" id="GO:0005886">
    <property type="term" value="C:plasma membrane"/>
    <property type="evidence" value="ECO:0007669"/>
    <property type="project" value="UniProtKB-SubCell"/>
</dbReference>
<evidence type="ECO:0000256" key="1">
    <source>
        <dbReference type="ARBA" id="ARBA00004236"/>
    </source>
</evidence>
<evidence type="ECO:0000256" key="2">
    <source>
        <dbReference type="ARBA" id="ARBA00012423"/>
    </source>
</evidence>
<dbReference type="EC" id="3.1.2.22" evidence="2"/>
<keyword evidence="3" id="KW-1003">Cell membrane</keyword>
<dbReference type="PANTHER" id="PTHR12277">
    <property type="entry name" value="ALPHA/BETA HYDROLASE DOMAIN-CONTAINING PROTEIN"/>
    <property type="match status" value="1"/>
</dbReference>
<sequence>SGRRATRGTGAREVAEPSTTATDTNATTNVDKKKMNGLSFSELCCLFCCPPCPGRIASKLAFLPPETSYDLKPEADSANSQFILTLHEKADWQYTDREKECFEAFYARSSRGNRIACLFVKCSDTARFTLLFSHGNAVDLGQMTTFFIGLGQRINCNIFSYDYSGYGQSSGKPTEKNLYADIDAAWHALRTRYGISPENIILYGQSIGTVPTVDLASRYEVGAVILHSPLMSGMRVAFPATKRTWFFDAFPSIDKVPKVTSPVLVIHGTEDEVIDFSHGMTIYEKCPRAVEPLWVEGAGHNDVEMYSQYLERLKQFVLSLARSDGDGRDTAEEQQPCTSRQHAEPGGGAGGQQLAAIQLLNGASGQSSALGSTKAAVQINGVAVDHFHQNSDVDEDRRSLCQNNDVQGFISYSSDSSMIELNLKFRKCACNENIINISKENVQQMQRTSPTGAAESATSIADSTATVGPASGVAGKEGKGKKMLSLNKDNLNRLVRKLNDTATNSPSASCTKCRLSLDVKHILKQIVRVKAKHPNDPADDCGDGVCCHSAQSPCGDESCSLRRPALPLTIDDSMVGLRADDSLLGSSASPLPSPNSPVPVIGTLERRHSETVERRSIGIQHASRQGRKKAPLLRAHGRSIAQAEEIIIISDEFRRQSLRDQQSIRVQKSPKKFSKSMESIDKRNPPSLSLRPVAIRSFQVPGSTVHGLDPADEMLTIVVHNGTNHGTVSSSGEGAGAPKSISKSVDDMTLGPGTCDELSPSGQPKSIEPAGDDVELIFISDEFVKRKSKSSSDVIIVQGAADRRRESSRRKKPAKTLSVAWAEGCSAQDRRKLSITTARPASTEGRIVKSATIPVVTASPGAKAKNGRRKTTISNSNSFLTYEEPFSPETLENKDIGQLFAEASAIE</sequence>
<keyword evidence="6" id="KW-0564">Palmitate</keyword>
<dbReference type="Pfam" id="PF12146">
    <property type="entry name" value="Hydrolase_4"/>
    <property type="match status" value="1"/>
</dbReference>
<dbReference type="STRING" id="30069.A0A182YM03"/>
<comment type="similarity">
    <text evidence="8">Belongs to the AB hydrolase superfamily. ABHD17 family.</text>
</comment>
<evidence type="ECO:0000256" key="6">
    <source>
        <dbReference type="ARBA" id="ARBA00023139"/>
    </source>
</evidence>
<dbReference type="InterPro" id="IPR029058">
    <property type="entry name" value="AB_hydrolase_fold"/>
</dbReference>
<dbReference type="VEuPathDB" id="VectorBase:ASTEI09489"/>
<dbReference type="VEuPathDB" id="VectorBase:ASTEI20_045115"/>
<dbReference type="FunFam" id="3.40.50.1820:FF:000008">
    <property type="entry name" value="Alpha/beta hydrolase domain-containing protein 17B"/>
    <property type="match status" value="1"/>
</dbReference>
<dbReference type="AlphaFoldDB" id="A0A182YM03"/>
<evidence type="ECO:0000256" key="7">
    <source>
        <dbReference type="ARBA" id="ARBA00023288"/>
    </source>
</evidence>
<evidence type="ECO:0000313" key="13">
    <source>
        <dbReference type="EnsemblMetazoa" id="ASTEI09489-PA"/>
    </source>
</evidence>
<evidence type="ECO:0000256" key="8">
    <source>
        <dbReference type="ARBA" id="ARBA00038397"/>
    </source>
</evidence>
<dbReference type="Proteomes" id="UP000076408">
    <property type="component" value="Unassembled WGS sequence"/>
</dbReference>
<name>A0A182YM03_ANOST</name>
<accession>A0A182YM03</accession>
<keyword evidence="14" id="KW-1185">Reference proteome</keyword>
<keyword evidence="7" id="KW-0449">Lipoprotein</keyword>
<dbReference type="OMA" id="CNENIIN"/>
<dbReference type="GO" id="GO:0010008">
    <property type="term" value="C:endosome membrane"/>
    <property type="evidence" value="ECO:0007669"/>
    <property type="project" value="TreeGrafter"/>
</dbReference>
<comment type="catalytic activity">
    <reaction evidence="10">
        <text>S-hexadecanoyl-L-cysteinyl-[protein] + H2O = L-cysteinyl-[protein] + hexadecanoate + H(+)</text>
        <dbReference type="Rhea" id="RHEA:19233"/>
        <dbReference type="Rhea" id="RHEA-COMP:10131"/>
        <dbReference type="Rhea" id="RHEA-COMP:11032"/>
        <dbReference type="ChEBI" id="CHEBI:7896"/>
        <dbReference type="ChEBI" id="CHEBI:15377"/>
        <dbReference type="ChEBI" id="CHEBI:15378"/>
        <dbReference type="ChEBI" id="CHEBI:29950"/>
        <dbReference type="ChEBI" id="CHEBI:74151"/>
        <dbReference type="EC" id="3.1.2.22"/>
    </reaction>
</comment>
<reference evidence="13" key="2">
    <citation type="submission" date="2020-05" db="UniProtKB">
        <authorList>
            <consortium name="EnsemblMetazoa"/>
        </authorList>
    </citation>
    <scope>IDENTIFICATION</scope>
    <source>
        <strain evidence="13">Indian</strain>
    </source>
</reference>
<dbReference type="VEuPathDB" id="VectorBase:ASTEI20_044547"/>
<dbReference type="Gene3D" id="3.40.50.1820">
    <property type="entry name" value="alpha/beta hydrolase"/>
    <property type="match status" value="1"/>
</dbReference>
<protein>
    <recommendedName>
        <fullName evidence="2">palmitoyl-protein hydrolase</fullName>
        <ecNumber evidence="2">3.1.2.22</ecNumber>
    </recommendedName>
</protein>
<dbReference type="SUPFAM" id="SSF53474">
    <property type="entry name" value="alpha/beta-Hydrolases"/>
    <property type="match status" value="1"/>
</dbReference>
<proteinExistence type="inferred from homology"/>